<keyword evidence="3" id="KW-1185">Reference proteome</keyword>
<evidence type="ECO:0000313" key="2">
    <source>
        <dbReference type="EMBL" id="KAF2028168.1"/>
    </source>
</evidence>
<evidence type="ECO:0000313" key="3">
    <source>
        <dbReference type="Proteomes" id="UP000799777"/>
    </source>
</evidence>
<dbReference type="Proteomes" id="UP000799777">
    <property type="component" value="Unassembled WGS sequence"/>
</dbReference>
<feature type="signal peptide" evidence="1">
    <location>
        <begin position="1"/>
        <end position="30"/>
    </location>
</feature>
<comment type="caution">
    <text evidence="2">The sequence shown here is derived from an EMBL/GenBank/DDBJ whole genome shotgun (WGS) entry which is preliminary data.</text>
</comment>
<dbReference type="EMBL" id="ML978216">
    <property type="protein sequence ID" value="KAF2028168.1"/>
    <property type="molecule type" value="Genomic_DNA"/>
</dbReference>
<keyword evidence="1" id="KW-0732">Signal</keyword>
<dbReference type="AlphaFoldDB" id="A0A9P4H4Q9"/>
<organism evidence="2 3">
    <name type="scientific">Setomelanomma holmii</name>
    <dbReference type="NCBI Taxonomy" id="210430"/>
    <lineage>
        <taxon>Eukaryota</taxon>
        <taxon>Fungi</taxon>
        <taxon>Dikarya</taxon>
        <taxon>Ascomycota</taxon>
        <taxon>Pezizomycotina</taxon>
        <taxon>Dothideomycetes</taxon>
        <taxon>Pleosporomycetidae</taxon>
        <taxon>Pleosporales</taxon>
        <taxon>Pleosporineae</taxon>
        <taxon>Phaeosphaeriaceae</taxon>
        <taxon>Setomelanomma</taxon>
    </lineage>
</organism>
<gene>
    <name evidence="2" type="ORF">EK21DRAFT_102016</name>
</gene>
<name>A0A9P4H4Q9_9PLEO</name>
<accession>A0A9P4H4Q9</accession>
<evidence type="ECO:0000256" key="1">
    <source>
        <dbReference type="SAM" id="SignalP"/>
    </source>
</evidence>
<protein>
    <submittedName>
        <fullName evidence="2">Uncharacterized protein</fullName>
    </submittedName>
</protein>
<proteinExistence type="predicted"/>
<dbReference type="OrthoDB" id="3786143at2759"/>
<sequence>MAKVRTNAHQPWHMGLAIGKMLYFIPGLVATHLDGAVDFQNKVPGDLAWSTGFVQAVDQDDKVRESLAGVFHGWSPEQIELFNKGVDKALTMVQWVVYPSKNVVFEAGDGDWTAWIRGQCEELGMAEARAGRRVLEDI</sequence>
<feature type="chain" id="PRO_5040121379" evidence="1">
    <location>
        <begin position="31"/>
        <end position="138"/>
    </location>
</feature>
<reference evidence="2" key="1">
    <citation type="journal article" date="2020" name="Stud. Mycol.">
        <title>101 Dothideomycetes genomes: a test case for predicting lifestyles and emergence of pathogens.</title>
        <authorList>
            <person name="Haridas S."/>
            <person name="Albert R."/>
            <person name="Binder M."/>
            <person name="Bloem J."/>
            <person name="Labutti K."/>
            <person name="Salamov A."/>
            <person name="Andreopoulos B."/>
            <person name="Baker S."/>
            <person name="Barry K."/>
            <person name="Bills G."/>
            <person name="Bluhm B."/>
            <person name="Cannon C."/>
            <person name="Castanera R."/>
            <person name="Culley D."/>
            <person name="Daum C."/>
            <person name="Ezra D."/>
            <person name="Gonzalez J."/>
            <person name="Henrissat B."/>
            <person name="Kuo A."/>
            <person name="Liang C."/>
            <person name="Lipzen A."/>
            <person name="Lutzoni F."/>
            <person name="Magnuson J."/>
            <person name="Mondo S."/>
            <person name="Nolan M."/>
            <person name="Ohm R."/>
            <person name="Pangilinan J."/>
            <person name="Park H.-J."/>
            <person name="Ramirez L."/>
            <person name="Alfaro M."/>
            <person name="Sun H."/>
            <person name="Tritt A."/>
            <person name="Yoshinaga Y."/>
            <person name="Zwiers L.-H."/>
            <person name="Turgeon B."/>
            <person name="Goodwin S."/>
            <person name="Spatafora J."/>
            <person name="Crous P."/>
            <person name="Grigoriev I."/>
        </authorList>
    </citation>
    <scope>NUCLEOTIDE SEQUENCE</scope>
    <source>
        <strain evidence="2">CBS 110217</strain>
    </source>
</reference>